<keyword evidence="9" id="KW-0406">Ion transport</keyword>
<feature type="domain" description="Amino acid transporter transmembrane" evidence="19">
    <location>
        <begin position="50"/>
        <end position="208"/>
    </location>
</feature>
<comment type="similarity">
    <text evidence="3">Belongs to the amino acid/polyamine transporter 2 family.</text>
</comment>
<evidence type="ECO:0000256" key="8">
    <source>
        <dbReference type="ARBA" id="ARBA00023053"/>
    </source>
</evidence>
<evidence type="ECO:0000256" key="2">
    <source>
        <dbReference type="ARBA" id="ARBA00004489"/>
    </source>
</evidence>
<dbReference type="Proteomes" id="UP000694405">
    <property type="component" value="Unassembled WGS sequence"/>
</dbReference>
<proteinExistence type="inferred from homology"/>
<keyword evidence="10" id="KW-0472">Membrane</keyword>
<reference evidence="20" key="1">
    <citation type="submission" date="2020-03" db="EMBL/GenBank/DDBJ databases">
        <title>Melopsittacus undulatus (budgerigar) genome, bMelUnd1, maternal haplotype with Z.</title>
        <authorList>
            <person name="Gedman G."/>
            <person name="Mountcastle J."/>
            <person name="Haase B."/>
            <person name="Formenti G."/>
            <person name="Wright T."/>
            <person name="Apodaca J."/>
            <person name="Pelan S."/>
            <person name="Chow W."/>
            <person name="Rhie A."/>
            <person name="Howe K."/>
            <person name="Fedrigo O."/>
            <person name="Jarvis E.D."/>
        </authorList>
    </citation>
    <scope>NUCLEOTIDE SEQUENCE [LARGE SCALE GENOMIC DNA]</scope>
</reference>
<keyword evidence="8" id="KW-0915">Sodium</keyword>
<evidence type="ECO:0000256" key="16">
    <source>
        <dbReference type="ARBA" id="ARBA00039331"/>
    </source>
</evidence>
<dbReference type="GO" id="GO:0006814">
    <property type="term" value="P:sodium ion transport"/>
    <property type="evidence" value="ECO:0007669"/>
    <property type="project" value="UniProtKB-KW"/>
</dbReference>
<name>A0A8V5GS39_MELUD</name>
<sequence>MAQGTGSINCDYKDWEWSSNTREWARLLQSPSMETVPENRESKRNGLGAMSALRAVFIMVSTALGAGLLNFPAAFSMISSVATGITLQMCMLIIIRGLVILVYCSQASNEKVPYMLCEVAIAVYTFGICITFLIIIGDQEDKIIGALVTEPKKAGSSCWYTDCKFTISITAFLLILPLSIPKEISFQKYTRWVGRVLWAVIIIKYIWPNKELVPVEIPTSLGPNPSRVPSLHLGMPHVAARSSQVAALES</sequence>
<evidence type="ECO:0000256" key="6">
    <source>
        <dbReference type="ARBA" id="ARBA00022970"/>
    </source>
</evidence>
<evidence type="ECO:0000313" key="21">
    <source>
        <dbReference type="Proteomes" id="UP000694405"/>
    </source>
</evidence>
<evidence type="ECO:0000256" key="3">
    <source>
        <dbReference type="ARBA" id="ARBA00008066"/>
    </source>
</evidence>
<comment type="catalytic activity">
    <reaction evidence="15">
        <text>L-glutamine(in) + Na(+)(in) = L-glutamine(out) + Na(+)(out)</text>
        <dbReference type="Rhea" id="RHEA:68236"/>
        <dbReference type="ChEBI" id="CHEBI:29101"/>
        <dbReference type="ChEBI" id="CHEBI:58359"/>
    </reaction>
</comment>
<keyword evidence="12" id="KW-0458">Lysosome</keyword>
<evidence type="ECO:0000259" key="19">
    <source>
        <dbReference type="Pfam" id="PF01490"/>
    </source>
</evidence>
<evidence type="ECO:0000256" key="13">
    <source>
        <dbReference type="ARBA" id="ARBA00023273"/>
    </source>
</evidence>
<reference evidence="20" key="2">
    <citation type="submission" date="2025-08" db="UniProtKB">
        <authorList>
            <consortium name="Ensembl"/>
        </authorList>
    </citation>
    <scope>IDENTIFICATION</scope>
</reference>
<keyword evidence="13" id="KW-0966">Cell projection</keyword>
<evidence type="ECO:0000256" key="7">
    <source>
        <dbReference type="ARBA" id="ARBA00022989"/>
    </source>
</evidence>
<dbReference type="GO" id="GO:0030424">
    <property type="term" value="C:axon"/>
    <property type="evidence" value="ECO:0007669"/>
    <property type="project" value="UniProtKB-SubCell"/>
</dbReference>
<comment type="subcellular location">
    <subcellularLocation>
        <location evidence="2">Cell projection</location>
        <location evidence="2">Axon</location>
    </subcellularLocation>
    <subcellularLocation>
        <location evidence="1">Lysosome membrane</location>
        <topology evidence="1">Multi-pass membrane protein</topology>
    </subcellularLocation>
</comment>
<evidence type="ECO:0000256" key="15">
    <source>
        <dbReference type="ARBA" id="ARBA00034242"/>
    </source>
</evidence>
<dbReference type="AlphaFoldDB" id="A0A8V5GS39"/>
<keyword evidence="5" id="KW-0812">Transmembrane</keyword>
<evidence type="ECO:0000256" key="14">
    <source>
        <dbReference type="ARBA" id="ARBA00034241"/>
    </source>
</evidence>
<protein>
    <recommendedName>
        <fullName evidence="16">Sodium-coupled neutral amino acid transporter 7</fullName>
    </recommendedName>
    <alternativeName>
        <fullName evidence="17">Solute carrier family 38 member 7</fullName>
    </alternativeName>
</protein>
<keyword evidence="6" id="KW-0029">Amino-acid transport</keyword>
<evidence type="ECO:0000313" key="20">
    <source>
        <dbReference type="Ensembl" id="ENSMUNP00000031999.1"/>
    </source>
</evidence>
<dbReference type="InterPro" id="IPR013057">
    <property type="entry name" value="AA_transpt_TM"/>
</dbReference>
<comment type="catalytic activity">
    <reaction evidence="14">
        <text>L-asparagine(in) + Na(+)(in) = L-asparagine(out) + Na(+)(out)</text>
        <dbReference type="Rhea" id="RHEA:71383"/>
        <dbReference type="ChEBI" id="CHEBI:29101"/>
        <dbReference type="ChEBI" id="CHEBI:58048"/>
    </reaction>
</comment>
<keyword evidence="11" id="KW-0739">Sodium transport</keyword>
<keyword evidence="21" id="KW-1185">Reference proteome</keyword>
<dbReference type="PANTHER" id="PTHR22950:SF192">
    <property type="entry name" value="SODIUM-COUPLED NEUTRAL AMINO ACID TRANSPORTER 7"/>
    <property type="match status" value="1"/>
</dbReference>
<dbReference type="Ensembl" id="ENSMUNT00000027005.1">
    <property type="protein sequence ID" value="ENSMUNP00000031999.1"/>
    <property type="gene ID" value="ENSMUNG00000021917.1"/>
</dbReference>
<dbReference type="Pfam" id="PF01490">
    <property type="entry name" value="Aa_trans"/>
    <property type="match status" value="1"/>
</dbReference>
<evidence type="ECO:0000256" key="1">
    <source>
        <dbReference type="ARBA" id="ARBA00004155"/>
    </source>
</evidence>
<dbReference type="PANTHER" id="PTHR22950">
    <property type="entry name" value="AMINO ACID TRANSPORTER"/>
    <property type="match status" value="1"/>
</dbReference>
<evidence type="ECO:0000256" key="5">
    <source>
        <dbReference type="ARBA" id="ARBA00022692"/>
    </source>
</evidence>
<dbReference type="GO" id="GO:0005765">
    <property type="term" value="C:lysosomal membrane"/>
    <property type="evidence" value="ECO:0007669"/>
    <property type="project" value="UniProtKB-SubCell"/>
</dbReference>
<evidence type="ECO:0000256" key="4">
    <source>
        <dbReference type="ARBA" id="ARBA00022448"/>
    </source>
</evidence>
<keyword evidence="7" id="KW-1133">Transmembrane helix</keyword>
<comment type="function">
    <text evidence="18">Symporter that selectively cotransports sodium ions and amino acids, such as L-glutamine and L-asparagine from the lysosome into the cytoplasm and may participates in mTORC1 activation. The transport activity requires an acidic lysosomal lumen.</text>
</comment>
<evidence type="ECO:0000256" key="18">
    <source>
        <dbReference type="ARBA" id="ARBA00045740"/>
    </source>
</evidence>
<evidence type="ECO:0000256" key="9">
    <source>
        <dbReference type="ARBA" id="ARBA00023065"/>
    </source>
</evidence>
<reference evidence="20" key="3">
    <citation type="submission" date="2025-09" db="UniProtKB">
        <authorList>
            <consortium name="Ensembl"/>
        </authorList>
    </citation>
    <scope>IDENTIFICATION</scope>
</reference>
<evidence type="ECO:0000256" key="12">
    <source>
        <dbReference type="ARBA" id="ARBA00023228"/>
    </source>
</evidence>
<evidence type="ECO:0000256" key="10">
    <source>
        <dbReference type="ARBA" id="ARBA00023136"/>
    </source>
</evidence>
<evidence type="ECO:0000256" key="11">
    <source>
        <dbReference type="ARBA" id="ARBA00023201"/>
    </source>
</evidence>
<organism evidence="20 21">
    <name type="scientific">Melopsittacus undulatus</name>
    <name type="common">Budgerigar</name>
    <name type="synonym">Psittacus undulatus</name>
    <dbReference type="NCBI Taxonomy" id="13146"/>
    <lineage>
        <taxon>Eukaryota</taxon>
        <taxon>Metazoa</taxon>
        <taxon>Chordata</taxon>
        <taxon>Craniata</taxon>
        <taxon>Vertebrata</taxon>
        <taxon>Euteleostomi</taxon>
        <taxon>Archelosauria</taxon>
        <taxon>Archosauria</taxon>
        <taxon>Dinosauria</taxon>
        <taxon>Saurischia</taxon>
        <taxon>Theropoda</taxon>
        <taxon>Coelurosauria</taxon>
        <taxon>Aves</taxon>
        <taxon>Neognathae</taxon>
        <taxon>Neoaves</taxon>
        <taxon>Telluraves</taxon>
        <taxon>Australaves</taxon>
        <taxon>Psittaciformes</taxon>
        <taxon>Psittaculidae</taxon>
        <taxon>Melopsittacus</taxon>
    </lineage>
</organism>
<evidence type="ECO:0000256" key="17">
    <source>
        <dbReference type="ARBA" id="ARBA00042869"/>
    </source>
</evidence>
<accession>A0A8V5GS39</accession>
<dbReference type="GO" id="GO:0015182">
    <property type="term" value="F:L-asparagine transmembrane transporter activity"/>
    <property type="evidence" value="ECO:0007669"/>
    <property type="project" value="TreeGrafter"/>
</dbReference>
<dbReference type="GO" id="GO:0015186">
    <property type="term" value="F:L-glutamine transmembrane transporter activity"/>
    <property type="evidence" value="ECO:0007669"/>
    <property type="project" value="TreeGrafter"/>
</dbReference>
<keyword evidence="4" id="KW-0813">Transport</keyword>